<feature type="transmembrane region" description="Helical" evidence="1">
    <location>
        <begin position="37"/>
        <end position="55"/>
    </location>
</feature>
<feature type="transmembrane region" description="Helical" evidence="1">
    <location>
        <begin position="138"/>
        <end position="157"/>
    </location>
</feature>
<feature type="transmembrane region" description="Helical" evidence="1">
    <location>
        <begin position="12"/>
        <end position="31"/>
    </location>
</feature>
<feature type="transmembrane region" description="Helical" evidence="1">
    <location>
        <begin position="189"/>
        <end position="205"/>
    </location>
</feature>
<proteinExistence type="predicted"/>
<reference evidence="3" key="1">
    <citation type="submission" date="2015-07" db="EMBL/GenBank/DDBJ databases">
        <title>Lactobacillus ginsenosidimutans/EMML 3141/ whole genome sequencing.</title>
        <authorList>
            <person name="Kim M.K."/>
            <person name="Im W.-T."/>
            <person name="Srinivasan S."/>
            <person name="Lee J.-J."/>
        </authorList>
    </citation>
    <scope>NUCLEOTIDE SEQUENCE [LARGE SCALE GENOMIC DNA]</scope>
    <source>
        <strain evidence="3">EMML 3041</strain>
    </source>
</reference>
<keyword evidence="1" id="KW-0812">Transmembrane</keyword>
<dbReference type="RefSeq" id="WP_048703656.1">
    <property type="nucleotide sequence ID" value="NZ_CP012034.1"/>
</dbReference>
<dbReference type="PATRIC" id="fig|1007676.4.peg.849"/>
<dbReference type="KEGG" id="lgn:ABM34_04125"/>
<keyword evidence="1" id="KW-0472">Membrane</keyword>
<evidence type="ECO:0000313" key="2">
    <source>
        <dbReference type="EMBL" id="AKP66831.1"/>
    </source>
</evidence>
<name>A0A0H4QIG7_9LACO</name>
<keyword evidence="1" id="KW-1133">Transmembrane helix</keyword>
<dbReference type="EMBL" id="CP012034">
    <property type="protein sequence ID" value="AKP66831.1"/>
    <property type="molecule type" value="Genomic_DNA"/>
</dbReference>
<accession>A0A0H4QIG7</accession>
<keyword evidence="3" id="KW-1185">Reference proteome</keyword>
<feature type="transmembrane region" description="Helical" evidence="1">
    <location>
        <begin position="111"/>
        <end position="132"/>
    </location>
</feature>
<dbReference type="Proteomes" id="UP000036106">
    <property type="component" value="Chromosome"/>
</dbReference>
<gene>
    <name evidence="2" type="ORF">ABM34_04125</name>
</gene>
<protein>
    <submittedName>
        <fullName evidence="2">Uncharacterized protein</fullName>
    </submittedName>
</protein>
<organism evidence="2 3">
    <name type="scientific">Companilactobacillus ginsenosidimutans</name>
    <dbReference type="NCBI Taxonomy" id="1007676"/>
    <lineage>
        <taxon>Bacteria</taxon>
        <taxon>Bacillati</taxon>
        <taxon>Bacillota</taxon>
        <taxon>Bacilli</taxon>
        <taxon>Lactobacillales</taxon>
        <taxon>Lactobacillaceae</taxon>
        <taxon>Companilactobacillus</taxon>
    </lineage>
</organism>
<evidence type="ECO:0000313" key="3">
    <source>
        <dbReference type="Proteomes" id="UP000036106"/>
    </source>
</evidence>
<sequence>MDQTRSKNLIKSLIELISFHIFAIGFILTHKLPNNPINYYLLAMIIMIVLFKEFILPLKPNMNFTITYSVIFIIICAVGFKSMNVFVMILVFSQLAFLFVTRYIPQKYGVVAMVLRDFVVPSFISIGIFFYYTHFISINFVVPLLLVNLTAIMITYFDGEITSYVQIIVVAIATVILFFLGYINILSTIAIIAYALAMVLLKIFDKFSADDVVNRCIGNVLLII</sequence>
<evidence type="ECO:0000256" key="1">
    <source>
        <dbReference type="SAM" id="Phobius"/>
    </source>
</evidence>
<dbReference type="AlphaFoldDB" id="A0A0H4QIG7"/>
<dbReference type="OrthoDB" id="2283983at2"/>